<evidence type="ECO:0000256" key="3">
    <source>
        <dbReference type="ARBA" id="ARBA00022862"/>
    </source>
</evidence>
<keyword evidence="2" id="KW-0575">Peroxidase</keyword>
<evidence type="ECO:0000256" key="6">
    <source>
        <dbReference type="ARBA" id="ARBA00023284"/>
    </source>
</evidence>
<evidence type="ECO:0000256" key="5">
    <source>
        <dbReference type="ARBA" id="ARBA00023157"/>
    </source>
</evidence>
<comment type="caution">
    <text evidence="9">The sequence shown here is derived from an EMBL/GenBank/DDBJ whole genome shotgun (WGS) entry which is preliminary data.</text>
</comment>
<dbReference type="GO" id="GO:0005829">
    <property type="term" value="C:cytosol"/>
    <property type="evidence" value="ECO:0007669"/>
    <property type="project" value="TreeGrafter"/>
</dbReference>
<accession>A0A1H9S2K8</accession>
<evidence type="ECO:0000256" key="2">
    <source>
        <dbReference type="ARBA" id="ARBA00022559"/>
    </source>
</evidence>
<keyword evidence="4" id="KW-0560">Oxidoreductase</keyword>
<evidence type="ECO:0000256" key="7">
    <source>
        <dbReference type="PIRSR" id="PIRSR000239-1"/>
    </source>
</evidence>
<evidence type="ECO:0000256" key="1">
    <source>
        <dbReference type="ARBA" id="ARBA00009796"/>
    </source>
</evidence>
<dbReference type="InterPro" id="IPR013766">
    <property type="entry name" value="Thioredoxin_domain"/>
</dbReference>
<evidence type="ECO:0000313" key="10">
    <source>
        <dbReference type="Proteomes" id="UP000199318"/>
    </source>
</evidence>
<reference evidence="10" key="1">
    <citation type="submission" date="2016-10" db="EMBL/GenBank/DDBJ databases">
        <authorList>
            <person name="de Groot N.N."/>
        </authorList>
    </citation>
    <scope>NUCLEOTIDE SEQUENCE [LARGE SCALE GENOMIC DNA]</scope>
    <source>
        <strain evidence="10">10nlg</strain>
    </source>
</reference>
<dbReference type="GO" id="GO:0033554">
    <property type="term" value="P:cellular response to stress"/>
    <property type="evidence" value="ECO:0007669"/>
    <property type="project" value="TreeGrafter"/>
</dbReference>
<dbReference type="AlphaFoldDB" id="A0A1H9S2K8"/>
<dbReference type="PANTHER" id="PTHR10681:SF121">
    <property type="entry name" value="ALKYL HYDROPEROXIDE REDUCTASE C"/>
    <property type="match status" value="1"/>
</dbReference>
<dbReference type="Gene3D" id="3.40.30.10">
    <property type="entry name" value="Glutaredoxin"/>
    <property type="match status" value="1"/>
</dbReference>
<dbReference type="Pfam" id="PF00578">
    <property type="entry name" value="AhpC-TSA"/>
    <property type="match status" value="1"/>
</dbReference>
<dbReference type="STRING" id="1464123.SAMN05444126_10621"/>
<keyword evidence="6" id="KW-0676">Redox-active center</keyword>
<dbReference type="GO" id="GO:0006979">
    <property type="term" value="P:response to oxidative stress"/>
    <property type="evidence" value="ECO:0007669"/>
    <property type="project" value="TreeGrafter"/>
</dbReference>
<keyword evidence="5" id="KW-1015">Disulfide bond</keyword>
<evidence type="ECO:0000313" key="9">
    <source>
        <dbReference type="EMBL" id="SER79231.1"/>
    </source>
</evidence>
<dbReference type="InterPro" id="IPR024706">
    <property type="entry name" value="Peroxiredoxin_AhpC-typ"/>
</dbReference>
<dbReference type="GO" id="GO:0045454">
    <property type="term" value="P:cell redox homeostasis"/>
    <property type="evidence" value="ECO:0007669"/>
    <property type="project" value="TreeGrafter"/>
</dbReference>
<evidence type="ECO:0000259" key="8">
    <source>
        <dbReference type="PROSITE" id="PS51352"/>
    </source>
</evidence>
<protein>
    <submittedName>
        <fullName evidence="9">Alkyl hydroperoxide reductase subunit AhpC (Peroxiredoxin)</fullName>
    </submittedName>
</protein>
<name>A0A1H9S2K8_9BACI</name>
<gene>
    <name evidence="9" type="ORF">SAMN05444126_10621</name>
</gene>
<dbReference type="EMBL" id="FOGV01000006">
    <property type="protein sequence ID" value="SER79231.1"/>
    <property type="molecule type" value="Genomic_DNA"/>
</dbReference>
<dbReference type="PROSITE" id="PS51352">
    <property type="entry name" value="THIOREDOXIN_2"/>
    <property type="match status" value="1"/>
</dbReference>
<dbReference type="Proteomes" id="UP000199318">
    <property type="component" value="Unassembled WGS sequence"/>
</dbReference>
<dbReference type="GO" id="GO:0008379">
    <property type="term" value="F:thioredoxin peroxidase activity"/>
    <property type="evidence" value="ECO:0007669"/>
    <property type="project" value="TreeGrafter"/>
</dbReference>
<organism evidence="9 10">
    <name type="scientific">Salisediminibacterium halotolerans</name>
    <dbReference type="NCBI Taxonomy" id="517425"/>
    <lineage>
        <taxon>Bacteria</taxon>
        <taxon>Bacillati</taxon>
        <taxon>Bacillota</taxon>
        <taxon>Bacilli</taxon>
        <taxon>Bacillales</taxon>
        <taxon>Bacillaceae</taxon>
        <taxon>Salisediminibacterium</taxon>
    </lineage>
</organism>
<dbReference type="RefSeq" id="WP_093072318.1">
    <property type="nucleotide sequence ID" value="NZ_BJVE01000098.1"/>
</dbReference>
<dbReference type="FunFam" id="3.40.30.10:FF:000101">
    <property type="entry name" value="2-cys peroxiredoxin"/>
    <property type="match status" value="1"/>
</dbReference>
<dbReference type="InterPro" id="IPR000866">
    <property type="entry name" value="AhpC/TSA"/>
</dbReference>
<sequence>MSEKRMVGKQAPRFEMNAVLPDKSMHKITLEEIMKEDKWTVLFFYPMDFTPVCLSEITSLSDRFKEFEKLDVDIIGISTDSVQAHSAWINTPRTEQGLEKLAFPLASDANHRVSHEYGVLMEDEGFALRGLFIISPEGELQYSVIHTINTGRNVDEILRVIQALQAEGFCPADWSPGQETL</sequence>
<evidence type="ECO:0000256" key="4">
    <source>
        <dbReference type="ARBA" id="ARBA00023002"/>
    </source>
</evidence>
<comment type="similarity">
    <text evidence="1">Belongs to the peroxiredoxin family. AhpC/Prx1 subfamily.</text>
</comment>
<dbReference type="GO" id="GO:0042744">
    <property type="term" value="P:hydrogen peroxide catabolic process"/>
    <property type="evidence" value="ECO:0007669"/>
    <property type="project" value="TreeGrafter"/>
</dbReference>
<dbReference type="OrthoDB" id="9812811at2"/>
<feature type="active site" description="Cysteine sulfenic acid (-SOH) intermediate; for peroxidase activity" evidence="7">
    <location>
        <position position="53"/>
    </location>
</feature>
<dbReference type="CDD" id="cd03015">
    <property type="entry name" value="PRX_Typ2cys"/>
    <property type="match status" value="1"/>
</dbReference>
<dbReference type="PANTHER" id="PTHR10681">
    <property type="entry name" value="THIOREDOXIN PEROXIDASE"/>
    <property type="match status" value="1"/>
</dbReference>
<proteinExistence type="inferred from homology"/>
<dbReference type="InterPro" id="IPR050217">
    <property type="entry name" value="Peroxiredoxin"/>
</dbReference>
<dbReference type="InterPro" id="IPR036249">
    <property type="entry name" value="Thioredoxin-like_sf"/>
</dbReference>
<feature type="domain" description="Thioredoxin" evidence="8">
    <location>
        <begin position="5"/>
        <end position="166"/>
    </location>
</feature>
<keyword evidence="3" id="KW-0049">Antioxidant</keyword>
<dbReference type="PIRSF" id="PIRSF000239">
    <property type="entry name" value="AHPC"/>
    <property type="match status" value="1"/>
</dbReference>
<dbReference type="SUPFAM" id="SSF52833">
    <property type="entry name" value="Thioredoxin-like"/>
    <property type="match status" value="1"/>
</dbReference>
<keyword evidence="10" id="KW-1185">Reference proteome</keyword>